<dbReference type="Proteomes" id="UP000656244">
    <property type="component" value="Unassembled WGS sequence"/>
</dbReference>
<dbReference type="InterPro" id="IPR025381">
    <property type="entry name" value="DUF4296"/>
</dbReference>
<protein>
    <submittedName>
        <fullName evidence="3">DUF4296 domain-containing protein</fullName>
    </submittedName>
</protein>
<keyword evidence="1" id="KW-0175">Coiled coil</keyword>
<feature type="domain" description="DUF4296" evidence="2">
    <location>
        <begin position="27"/>
        <end position="108"/>
    </location>
</feature>
<dbReference type="PROSITE" id="PS51257">
    <property type="entry name" value="PROKAR_LIPOPROTEIN"/>
    <property type="match status" value="1"/>
</dbReference>
<proteinExistence type="predicted"/>
<evidence type="ECO:0000313" key="3">
    <source>
        <dbReference type="EMBL" id="MBC3757012.1"/>
    </source>
</evidence>
<keyword evidence="4" id="KW-1185">Reference proteome</keyword>
<feature type="coiled-coil region" evidence="1">
    <location>
        <begin position="90"/>
        <end position="153"/>
    </location>
</feature>
<comment type="caution">
    <text evidence="3">The sequence shown here is derived from an EMBL/GenBank/DDBJ whole genome shotgun (WGS) entry which is preliminary data.</text>
</comment>
<reference evidence="3" key="1">
    <citation type="submission" date="2020-08" db="EMBL/GenBank/DDBJ databases">
        <title>Hyunsoonleella sp. strain SJ7 genome sequencing and assembly.</title>
        <authorList>
            <person name="Kim I."/>
        </authorList>
    </citation>
    <scope>NUCLEOTIDE SEQUENCE</scope>
    <source>
        <strain evidence="3">SJ7</strain>
    </source>
</reference>
<gene>
    <name evidence="3" type="ORF">H7U19_01255</name>
</gene>
<dbReference type="AlphaFoldDB" id="A0A923KJ74"/>
<evidence type="ECO:0000313" key="4">
    <source>
        <dbReference type="Proteomes" id="UP000656244"/>
    </source>
</evidence>
<evidence type="ECO:0000256" key="1">
    <source>
        <dbReference type="SAM" id="Coils"/>
    </source>
</evidence>
<organism evidence="3 4">
    <name type="scientific">Hyunsoonleella aquatilis</name>
    <dbReference type="NCBI Taxonomy" id="2762758"/>
    <lineage>
        <taxon>Bacteria</taxon>
        <taxon>Pseudomonadati</taxon>
        <taxon>Bacteroidota</taxon>
        <taxon>Flavobacteriia</taxon>
        <taxon>Flavobacteriales</taxon>
        <taxon>Flavobacteriaceae</taxon>
    </lineage>
</organism>
<sequence>MPKKLSLLLCVLMGITSCYKYNKPEKPEPLLTKEKMAHILIDLKIINAVTGLDKKVLDSANVTADGYIYKKYNIDSIQFAQNNAYYAYYVDEYEEIYALAKDSLDKLKAKYDSIVNIEKEAKKIKDSLQRIEKDSLKNIQKETIKELEGLEIEAELIEPISDTDLTPQ</sequence>
<evidence type="ECO:0000259" key="2">
    <source>
        <dbReference type="Pfam" id="PF14129"/>
    </source>
</evidence>
<dbReference type="RefSeq" id="WP_186558022.1">
    <property type="nucleotide sequence ID" value="NZ_JACNMF010000001.1"/>
</dbReference>
<accession>A0A923KJ74</accession>
<dbReference type="EMBL" id="JACNMF010000001">
    <property type="protein sequence ID" value="MBC3757012.1"/>
    <property type="molecule type" value="Genomic_DNA"/>
</dbReference>
<dbReference type="Pfam" id="PF14129">
    <property type="entry name" value="DUF4296"/>
    <property type="match status" value="1"/>
</dbReference>
<name>A0A923KJ74_9FLAO</name>